<dbReference type="InterPro" id="IPR040564">
    <property type="entry name" value="CxC3-like"/>
</dbReference>
<dbReference type="Pfam" id="PF18804">
    <property type="entry name" value="CxC3"/>
    <property type="match status" value="1"/>
</dbReference>
<protein>
    <recommendedName>
        <fullName evidence="1">CxC3 like cysteine cluster domain-containing protein</fullName>
    </recommendedName>
</protein>
<dbReference type="AlphaFoldDB" id="A0A8T2MCW4"/>
<dbReference type="PANTHER" id="PTHR33104">
    <property type="entry name" value="SI:DKEY-29D5.2"/>
    <property type="match status" value="1"/>
</dbReference>
<dbReference type="Pfam" id="PF18758">
    <property type="entry name" value="KDZ"/>
    <property type="match status" value="1"/>
</dbReference>
<dbReference type="PANTHER" id="PTHR33104:SF2">
    <property type="entry name" value="CXC3 LIKE CYSTEINE CLUSTER DOMAIN-CONTAINING PROTEIN"/>
    <property type="match status" value="1"/>
</dbReference>
<evidence type="ECO:0000313" key="3">
    <source>
        <dbReference type="Proteomes" id="UP000752171"/>
    </source>
</evidence>
<reference evidence="2 3" key="1">
    <citation type="submission" date="2021-07" db="EMBL/GenBank/DDBJ databases">
        <authorList>
            <person name="Imarazene B."/>
            <person name="Zahm M."/>
            <person name="Klopp C."/>
            <person name="Cabau C."/>
            <person name="Beille S."/>
            <person name="Jouanno E."/>
            <person name="Castinel A."/>
            <person name="Lluch J."/>
            <person name="Gil L."/>
            <person name="Kuchtly C."/>
            <person name="Lopez Roques C."/>
            <person name="Donnadieu C."/>
            <person name="Parrinello H."/>
            <person name="Journot L."/>
            <person name="Du K."/>
            <person name="Schartl M."/>
            <person name="Retaux S."/>
            <person name="Guiguen Y."/>
        </authorList>
    </citation>
    <scope>NUCLEOTIDE SEQUENCE [LARGE SCALE GENOMIC DNA]</scope>
    <source>
        <strain evidence="2">Pach_M1</strain>
        <tissue evidence="2">Testis</tissue>
    </source>
</reference>
<sequence length="929" mass="106428">MKAIGPSFGKLRILGHHPSAAERPPYCPRALCVCWSKMAQTPINTNWQDLDEEVQQAQKMLDVMEQQIVRPGHTTKARNKRRRVEPTVKWVERDACGYRIQDNSKPLRRESVPRMPLVPEMQSTARADESCFDPSIKGPSNEEMLDVLRQEMEELISDALLDDPEVRTIPNIASVDWAIRKSKSLERWKELRPDLIQYMLKAENTVQTLCSYCRNKKAVLRCQDCLPKQYYCEDCDLSFHAVFVLHNRDSMVDGFFMPIPPTTVIKFASDGKLIYEEKDCKLPVPVPERICACAAAAAATASIGKRVILITVNGRYSMYLPVLNCTFCGNSWSPNSSDLIQNGYWPASVSYETIYSMDLFSMFEDMKVIAPAMSLQAFTRTLERRTSHFGRVGKICDSTFQRSYLEWNYCRFEIDQLCHVQHFKCPACMPNMLAVSVDGNRKHYRFKKGTDEKGFYDGCLLAKDEEVSSFVDYIHKTTKHVSGKGKCGASQWAAAKESSKKSTSKIDEEGLEVAVCRHGIILKALNMFQGEIFAYPLFLQKEIAVNKVKFFCSDVVCRYWPYLQKVVNVCPELSHLQDMKPFLSIMHAKAHASKCEIKWGGRNQQGAGTTLGEEVEQVNSFLSKTAICLKQMSKSVRTDMLTIQVIGWNGRKRDNMHCALSQRYRKTVARAKEQAEKVERLQEEFGIGKDILETWTLDIQQWANTASGAETALGPEGLQQKIEGLFLSIKQRKQQLYSQTDRNKRRHHLRRKMQEDKKKLAAAVEEYNNFVLDDQKICTMDTILSSESHTWPWELHGLGGSVDLYSKKRVFDEVMMMRRLQEEESILLMEIKQHWDSLRAYSQALKQLATQLCQDLSSQSGDLGEMDAKRGLLCFVRKRQSYFKNHLHIVRAKYLGGMHQDVSPLEDDLDDFSCDSSHYSDTDEEEVDD</sequence>
<dbReference type="EMBL" id="JAICCE010000003">
    <property type="protein sequence ID" value="KAG9279692.1"/>
    <property type="molecule type" value="Genomic_DNA"/>
</dbReference>
<gene>
    <name evidence="2" type="ORF">AMEX_G5237</name>
</gene>
<evidence type="ECO:0000259" key="1">
    <source>
        <dbReference type="Pfam" id="PF18804"/>
    </source>
</evidence>
<evidence type="ECO:0000313" key="2">
    <source>
        <dbReference type="EMBL" id="KAG9279692.1"/>
    </source>
</evidence>
<proteinExistence type="predicted"/>
<dbReference type="Proteomes" id="UP000752171">
    <property type="component" value="Unassembled WGS sequence"/>
</dbReference>
<accession>A0A8T2MCW4</accession>
<feature type="domain" description="CxC3 like cysteine cluster" evidence="1">
    <location>
        <begin position="283"/>
        <end position="384"/>
    </location>
</feature>
<dbReference type="CDD" id="cd19757">
    <property type="entry name" value="Bbox1"/>
    <property type="match status" value="1"/>
</dbReference>
<name>A0A8T2MCW4_ASTMX</name>
<comment type="caution">
    <text evidence="2">The sequence shown here is derived from an EMBL/GenBank/DDBJ whole genome shotgun (WGS) entry which is preliminary data.</text>
</comment>
<organism evidence="2 3">
    <name type="scientific">Astyanax mexicanus</name>
    <name type="common">Blind cave fish</name>
    <name type="synonym">Astyanax fasciatus mexicanus</name>
    <dbReference type="NCBI Taxonomy" id="7994"/>
    <lineage>
        <taxon>Eukaryota</taxon>
        <taxon>Metazoa</taxon>
        <taxon>Chordata</taxon>
        <taxon>Craniata</taxon>
        <taxon>Vertebrata</taxon>
        <taxon>Euteleostomi</taxon>
        <taxon>Actinopterygii</taxon>
        <taxon>Neopterygii</taxon>
        <taxon>Teleostei</taxon>
        <taxon>Ostariophysi</taxon>
        <taxon>Characiformes</taxon>
        <taxon>Characoidei</taxon>
        <taxon>Acestrorhamphidae</taxon>
        <taxon>Acestrorhamphinae</taxon>
        <taxon>Astyanax</taxon>
    </lineage>
</organism>
<dbReference type="InterPro" id="IPR040521">
    <property type="entry name" value="KDZ"/>
</dbReference>